<feature type="domain" description="BHLH" evidence="11">
    <location>
        <begin position="3"/>
        <end position="58"/>
    </location>
</feature>
<evidence type="ECO:0000256" key="1">
    <source>
        <dbReference type="ARBA" id="ARBA00004123"/>
    </source>
</evidence>
<proteinExistence type="inferred from homology"/>
<dbReference type="AlphaFoldDB" id="A0A2J7RPG7"/>
<dbReference type="SUPFAM" id="SSF158457">
    <property type="entry name" value="Orange domain-like"/>
    <property type="match status" value="1"/>
</dbReference>
<dbReference type="Pfam" id="PF07527">
    <property type="entry name" value="Hairy_orange"/>
    <property type="match status" value="1"/>
</dbReference>
<reference evidence="13 14" key="1">
    <citation type="submission" date="2017-12" db="EMBL/GenBank/DDBJ databases">
        <title>Hemimetabolous genomes reveal molecular basis of termite eusociality.</title>
        <authorList>
            <person name="Harrison M.C."/>
            <person name="Jongepier E."/>
            <person name="Robertson H.M."/>
            <person name="Arning N."/>
            <person name="Bitard-Feildel T."/>
            <person name="Chao H."/>
            <person name="Childers C.P."/>
            <person name="Dinh H."/>
            <person name="Doddapaneni H."/>
            <person name="Dugan S."/>
            <person name="Gowin J."/>
            <person name="Greiner C."/>
            <person name="Han Y."/>
            <person name="Hu H."/>
            <person name="Hughes D.S.T."/>
            <person name="Huylmans A.-K."/>
            <person name="Kemena C."/>
            <person name="Kremer L.P.M."/>
            <person name="Lee S.L."/>
            <person name="Lopez-Ezquerra A."/>
            <person name="Mallet L."/>
            <person name="Monroy-Kuhn J.M."/>
            <person name="Moser A."/>
            <person name="Murali S.C."/>
            <person name="Muzny D.M."/>
            <person name="Otani S."/>
            <person name="Piulachs M.-D."/>
            <person name="Poelchau M."/>
            <person name="Qu J."/>
            <person name="Schaub F."/>
            <person name="Wada-Katsumata A."/>
            <person name="Worley K.C."/>
            <person name="Xie Q."/>
            <person name="Ylla G."/>
            <person name="Poulsen M."/>
            <person name="Gibbs R.A."/>
            <person name="Schal C."/>
            <person name="Richards S."/>
            <person name="Belles X."/>
            <person name="Korb J."/>
            <person name="Bornberg-Bauer E."/>
        </authorList>
    </citation>
    <scope>NUCLEOTIDE SEQUENCE [LARGE SCALE GENOMIC DNA]</scope>
    <source>
        <tissue evidence="13">Whole body</tissue>
    </source>
</reference>
<feature type="compositionally biased region" description="Polar residues" evidence="10">
    <location>
        <begin position="178"/>
        <end position="192"/>
    </location>
</feature>
<keyword evidence="8" id="KW-0539">Nucleus</keyword>
<dbReference type="InParanoid" id="A0A2J7RPG7"/>
<evidence type="ECO:0000259" key="11">
    <source>
        <dbReference type="PROSITE" id="PS50888"/>
    </source>
</evidence>
<evidence type="ECO:0000256" key="4">
    <source>
        <dbReference type="ARBA" id="ARBA00022976"/>
    </source>
</evidence>
<evidence type="ECO:0000256" key="10">
    <source>
        <dbReference type="SAM" id="MobiDB-lite"/>
    </source>
</evidence>
<dbReference type="InterPro" id="IPR003650">
    <property type="entry name" value="Orange_dom"/>
</dbReference>
<dbReference type="PROSITE" id="PS50888">
    <property type="entry name" value="BHLH"/>
    <property type="match status" value="1"/>
</dbReference>
<dbReference type="Pfam" id="PF00010">
    <property type="entry name" value="HLH"/>
    <property type="match status" value="1"/>
</dbReference>
<feature type="compositionally biased region" description="Polar residues" evidence="10">
    <location>
        <begin position="134"/>
        <end position="143"/>
    </location>
</feature>
<dbReference type="SUPFAM" id="SSF47459">
    <property type="entry name" value="HLH, helix-loop-helix DNA-binding domain"/>
    <property type="match status" value="1"/>
</dbReference>
<comment type="subcellular location">
    <subcellularLocation>
        <location evidence="1">Nucleus</location>
    </subcellularLocation>
</comment>
<dbReference type="InterPro" id="IPR011598">
    <property type="entry name" value="bHLH_dom"/>
</dbReference>
<feature type="domain" description="Orange" evidence="12">
    <location>
        <begin position="81"/>
        <end position="113"/>
    </location>
</feature>
<dbReference type="FunFam" id="4.10.280.10:FF:000012">
    <property type="entry name" value="hairy/enhancer-of-split related with YRPW motif protein 1"/>
    <property type="match status" value="1"/>
</dbReference>
<evidence type="ECO:0000256" key="3">
    <source>
        <dbReference type="ARBA" id="ARBA00022491"/>
    </source>
</evidence>
<keyword evidence="5" id="KW-0805">Transcription regulation</keyword>
<dbReference type="PROSITE" id="PS51054">
    <property type="entry name" value="ORANGE"/>
    <property type="match status" value="1"/>
</dbReference>
<keyword evidence="4" id="KW-0914">Notch signaling pathway</keyword>
<evidence type="ECO:0000313" key="14">
    <source>
        <dbReference type="Proteomes" id="UP000235965"/>
    </source>
</evidence>
<dbReference type="SMART" id="SM00353">
    <property type="entry name" value="HLH"/>
    <property type="match status" value="1"/>
</dbReference>
<gene>
    <name evidence="13" type="ORF">B7P43_G14149</name>
</gene>
<dbReference type="GO" id="GO:0005634">
    <property type="term" value="C:nucleus"/>
    <property type="evidence" value="ECO:0007669"/>
    <property type="project" value="UniProtKB-SubCell"/>
</dbReference>
<protein>
    <recommendedName>
        <fullName evidence="15">Hairy/enhancer-of-split related with YRPW motif protein</fullName>
    </recommendedName>
</protein>
<evidence type="ECO:0000256" key="6">
    <source>
        <dbReference type="ARBA" id="ARBA00023125"/>
    </source>
</evidence>
<dbReference type="GO" id="GO:0032502">
    <property type="term" value="P:developmental process"/>
    <property type="evidence" value="ECO:0007669"/>
    <property type="project" value="UniProtKB-ARBA"/>
</dbReference>
<dbReference type="SMART" id="SM00511">
    <property type="entry name" value="ORANGE"/>
    <property type="match status" value="1"/>
</dbReference>
<dbReference type="GO" id="GO:0003677">
    <property type="term" value="F:DNA binding"/>
    <property type="evidence" value="ECO:0007669"/>
    <property type="project" value="UniProtKB-KW"/>
</dbReference>
<dbReference type="PANTHER" id="PTHR10985">
    <property type="entry name" value="BASIC HELIX-LOOP-HELIX TRANSCRIPTION FACTOR, HES-RELATED"/>
    <property type="match status" value="1"/>
</dbReference>
<dbReference type="Gene3D" id="6.10.250.980">
    <property type="match status" value="1"/>
</dbReference>
<evidence type="ECO:0000256" key="7">
    <source>
        <dbReference type="ARBA" id="ARBA00023163"/>
    </source>
</evidence>
<keyword evidence="2" id="KW-0217">Developmental protein</keyword>
<dbReference type="STRING" id="105785.A0A2J7RPG7"/>
<evidence type="ECO:0000256" key="5">
    <source>
        <dbReference type="ARBA" id="ARBA00023015"/>
    </source>
</evidence>
<dbReference type="Proteomes" id="UP000235965">
    <property type="component" value="Unassembled WGS sequence"/>
</dbReference>
<dbReference type="OrthoDB" id="6371181at2759"/>
<feature type="compositionally biased region" description="Pro residues" evidence="10">
    <location>
        <begin position="157"/>
        <end position="168"/>
    </location>
</feature>
<dbReference type="EMBL" id="NEVH01001360">
    <property type="protein sequence ID" value="PNF42718.1"/>
    <property type="molecule type" value="Genomic_DNA"/>
</dbReference>
<dbReference type="GO" id="GO:0007219">
    <property type="term" value="P:Notch signaling pathway"/>
    <property type="evidence" value="ECO:0007669"/>
    <property type="project" value="UniProtKB-KW"/>
</dbReference>
<dbReference type="InterPro" id="IPR036638">
    <property type="entry name" value="HLH_DNA-bd_sf"/>
</dbReference>
<organism evidence="13 14">
    <name type="scientific">Cryptotermes secundus</name>
    <dbReference type="NCBI Taxonomy" id="105785"/>
    <lineage>
        <taxon>Eukaryota</taxon>
        <taxon>Metazoa</taxon>
        <taxon>Ecdysozoa</taxon>
        <taxon>Arthropoda</taxon>
        <taxon>Hexapoda</taxon>
        <taxon>Insecta</taxon>
        <taxon>Pterygota</taxon>
        <taxon>Neoptera</taxon>
        <taxon>Polyneoptera</taxon>
        <taxon>Dictyoptera</taxon>
        <taxon>Blattodea</taxon>
        <taxon>Blattoidea</taxon>
        <taxon>Termitoidae</taxon>
        <taxon>Kalotermitidae</taxon>
        <taxon>Cryptotermitinae</taxon>
        <taxon>Cryptotermes</taxon>
    </lineage>
</organism>
<dbReference type="GO" id="GO:0046983">
    <property type="term" value="F:protein dimerization activity"/>
    <property type="evidence" value="ECO:0007669"/>
    <property type="project" value="InterPro"/>
</dbReference>
<comment type="similarity">
    <text evidence="9">Belongs to the HEY family.</text>
</comment>
<evidence type="ECO:0000256" key="2">
    <source>
        <dbReference type="ARBA" id="ARBA00022473"/>
    </source>
</evidence>
<name>A0A2J7RPG7_9NEOP</name>
<dbReference type="Gene3D" id="4.10.280.10">
    <property type="entry name" value="Helix-loop-helix DNA-binding domain"/>
    <property type="match status" value="1"/>
</dbReference>
<keyword evidence="3" id="KW-0678">Repressor</keyword>
<dbReference type="InterPro" id="IPR050370">
    <property type="entry name" value="HES_HEY"/>
</dbReference>
<evidence type="ECO:0008006" key="15">
    <source>
        <dbReference type="Google" id="ProtNLM"/>
    </source>
</evidence>
<accession>A0A2J7RPG7</accession>
<dbReference type="GO" id="GO:0006355">
    <property type="term" value="P:regulation of DNA-templated transcription"/>
    <property type="evidence" value="ECO:0007669"/>
    <property type="project" value="InterPro"/>
</dbReference>
<sequence length="204" mass="22771">MLSRKKRRGIIEKRRRDRINTSLTELRRLVPTAFEKQGSAKLEKAEILQMTVDHLKMLHAKGMDALAYDPHKFAMDYHNIGFRECAAEVARYLVTVEGMDIQDPLRLRLMSHLQCFAAQRELATKQAAVATASPWSYGSTSGPQHYPPSPGATTQMIPPPPPPPPPPQHGHHDAAASHHQNAFNSSSGSSQMKPYRPWGAEVAY</sequence>
<keyword evidence="14" id="KW-1185">Reference proteome</keyword>
<evidence type="ECO:0000256" key="8">
    <source>
        <dbReference type="ARBA" id="ARBA00023242"/>
    </source>
</evidence>
<evidence type="ECO:0000259" key="12">
    <source>
        <dbReference type="PROSITE" id="PS51054"/>
    </source>
</evidence>
<keyword evidence="7" id="KW-0804">Transcription</keyword>
<evidence type="ECO:0000313" key="13">
    <source>
        <dbReference type="EMBL" id="PNF42718.1"/>
    </source>
</evidence>
<evidence type="ECO:0000256" key="9">
    <source>
        <dbReference type="ARBA" id="ARBA00038262"/>
    </source>
</evidence>
<keyword evidence="6" id="KW-0238">DNA-binding</keyword>
<feature type="region of interest" description="Disordered" evidence="10">
    <location>
        <begin position="134"/>
        <end position="204"/>
    </location>
</feature>
<comment type="caution">
    <text evidence="13">The sequence shown here is derived from an EMBL/GenBank/DDBJ whole genome shotgun (WGS) entry which is preliminary data.</text>
</comment>